<feature type="transmembrane region" description="Helical" evidence="12">
    <location>
        <begin position="381"/>
        <end position="400"/>
    </location>
</feature>
<dbReference type="GO" id="GO:0008137">
    <property type="term" value="F:NADH dehydrogenase (ubiquinone) activity"/>
    <property type="evidence" value="ECO:0007669"/>
    <property type="project" value="InterPro"/>
</dbReference>
<feature type="transmembrane region" description="Helical" evidence="12">
    <location>
        <begin position="461"/>
        <end position="478"/>
    </location>
</feature>
<evidence type="ECO:0000256" key="11">
    <source>
        <dbReference type="RuleBase" id="RU000320"/>
    </source>
</evidence>
<proteinExistence type="inferred from homology"/>
<feature type="transmembrane region" description="Helical" evidence="12">
    <location>
        <begin position="314"/>
        <end position="332"/>
    </location>
</feature>
<dbReference type="GO" id="GO:0015990">
    <property type="term" value="P:electron transport coupled proton transport"/>
    <property type="evidence" value="ECO:0007669"/>
    <property type="project" value="TreeGrafter"/>
</dbReference>
<keyword evidence="4 11" id="KW-0812">Transmembrane</keyword>
<dbReference type="NCBIfam" id="NF004498">
    <property type="entry name" value="PRK05846.1-1"/>
    <property type="match status" value="1"/>
</dbReference>
<feature type="domain" description="NADH:quinone oxidoreductase/Mrp antiporter transmembrane" evidence="13">
    <location>
        <begin position="134"/>
        <end position="431"/>
    </location>
</feature>
<accession>A0A3G2I750</accession>
<protein>
    <recommendedName>
        <fullName evidence="3">NADH-quinone oxidoreductase subunit M</fullName>
    </recommendedName>
    <alternativeName>
        <fullName evidence="9">NADH dehydrogenase I subunit M</fullName>
    </alternativeName>
    <alternativeName>
        <fullName evidence="10">NDH-1 subunit M</fullName>
    </alternativeName>
</protein>
<feature type="transmembrane region" description="Helical" evidence="12">
    <location>
        <begin position="256"/>
        <end position="274"/>
    </location>
</feature>
<comment type="similarity">
    <text evidence="2">Belongs to the complex I subunit 4 family.</text>
</comment>
<evidence type="ECO:0000256" key="7">
    <source>
        <dbReference type="ARBA" id="ARBA00025189"/>
    </source>
</evidence>
<feature type="transmembrane region" description="Helical" evidence="12">
    <location>
        <begin position="27"/>
        <end position="48"/>
    </location>
</feature>
<evidence type="ECO:0000256" key="10">
    <source>
        <dbReference type="ARBA" id="ARBA00032798"/>
    </source>
</evidence>
<evidence type="ECO:0000256" key="1">
    <source>
        <dbReference type="ARBA" id="ARBA00004127"/>
    </source>
</evidence>
<organism evidence="14 15">
    <name type="scientific">Buchnera aphidicola subsp. Rhopalosiphum maidis</name>
    <dbReference type="NCBI Taxonomy" id="118109"/>
    <lineage>
        <taxon>Bacteria</taxon>
        <taxon>Pseudomonadati</taxon>
        <taxon>Pseudomonadota</taxon>
        <taxon>Gammaproteobacteria</taxon>
        <taxon>Enterobacterales</taxon>
        <taxon>Erwiniaceae</taxon>
        <taxon>Buchnera</taxon>
    </lineage>
</organism>
<dbReference type="GO" id="GO:0003954">
    <property type="term" value="F:NADH dehydrogenase activity"/>
    <property type="evidence" value="ECO:0007669"/>
    <property type="project" value="TreeGrafter"/>
</dbReference>
<evidence type="ECO:0000313" key="15">
    <source>
        <dbReference type="Proteomes" id="UP000271533"/>
    </source>
</evidence>
<feature type="transmembrane region" description="Helical" evidence="12">
    <location>
        <begin position="116"/>
        <end position="134"/>
    </location>
</feature>
<evidence type="ECO:0000256" key="8">
    <source>
        <dbReference type="ARBA" id="ARBA00025811"/>
    </source>
</evidence>
<dbReference type="GO" id="GO:0048039">
    <property type="term" value="F:ubiquinone binding"/>
    <property type="evidence" value="ECO:0007669"/>
    <property type="project" value="TreeGrafter"/>
</dbReference>
<sequence length="501" mass="57578">MFLSLLVIIPFLSGVFSFFSFRFQRNIPRWIAITGIALTLLIVMKIWFFEDYHTYQVKSYAHASYELILPWISNIGIKFHIAVDGFSIIMLFLTSFLGIIAILCSWNEIKKNEGFFYLNIMLVLTGTIGIFIAFDLFLFFFFWEIILIPMYFLISLWGQKKEDKQNCINVANKFFIYTQISGLIMLASILLLVLTYYKNNNILTFNYDLLIMKPVDKSIEYIIMLGFFLAFIIKMPIVPFHGWLADFHEKSPYCGAVDIIGALLKTAPYGLLRYNKMLFPHATEHFAPIAIFLGFFSVFYGAWVAFSQVNIKRLIAYSSISHMGLMLIAIYGGNEISLQGLVIQILSNSISTAALFILSGQIYKYLKTQDISKMGGLWTNVYWIPGFSLFFALCNLGIPGTGNFIGEFLILFGIFKECPLISIVAAISIVFSSIYSLNMIRKIYYGVSQKDIPKIFLNIKEFWISIVLIFVLIFLGLTPQKILNTSFESIHFIYNFSKRMY</sequence>
<comment type="subunit">
    <text evidence="8">Composed of 13 different subunits. Subunits NuoA, H, J, K, L, M, N constitute the membrane sector of the complex.</text>
</comment>
<dbReference type="InterPro" id="IPR001750">
    <property type="entry name" value="ND/Mrp_TM"/>
</dbReference>
<dbReference type="AlphaFoldDB" id="A0A3G2I750"/>
<keyword evidence="6 12" id="KW-0472">Membrane</keyword>
<feature type="transmembrane region" description="Helical" evidence="12">
    <location>
        <begin position="286"/>
        <end position="307"/>
    </location>
</feature>
<feature type="transmembrane region" description="Helical" evidence="12">
    <location>
        <begin position="85"/>
        <end position="104"/>
    </location>
</feature>
<evidence type="ECO:0000313" key="14">
    <source>
        <dbReference type="EMBL" id="AYN24878.1"/>
    </source>
</evidence>
<keyword evidence="5 12" id="KW-1133">Transmembrane helix</keyword>
<dbReference type="NCBIfam" id="TIGR01972">
    <property type="entry name" value="NDH_I_M"/>
    <property type="match status" value="1"/>
</dbReference>
<dbReference type="InterPro" id="IPR010227">
    <property type="entry name" value="NADH_Q_OxRdtase_chainM/4"/>
</dbReference>
<keyword evidence="14" id="KW-0560">Oxidoreductase</keyword>
<dbReference type="PANTHER" id="PTHR43507:SF1">
    <property type="entry name" value="NADH-UBIQUINONE OXIDOREDUCTASE CHAIN 4"/>
    <property type="match status" value="1"/>
</dbReference>
<evidence type="ECO:0000256" key="2">
    <source>
        <dbReference type="ARBA" id="ARBA00009025"/>
    </source>
</evidence>
<dbReference type="GO" id="GO:0012505">
    <property type="term" value="C:endomembrane system"/>
    <property type="evidence" value="ECO:0007669"/>
    <property type="project" value="UniProtKB-SubCell"/>
</dbReference>
<evidence type="ECO:0000256" key="9">
    <source>
        <dbReference type="ARBA" id="ARBA00031584"/>
    </source>
</evidence>
<comment type="function">
    <text evidence="7">NDH-1 shuttles electrons from NADH, via FMN and iron-sulfur (Fe-S) centers, to quinones in the respiratory chain. Couples the redox reaction to proton translocation (for every two electrons transferred, four hydrogen ions are translocated across the cytoplasmic membrane), and thus conserves the redox energy in a proton gradient.</text>
</comment>
<dbReference type="PANTHER" id="PTHR43507">
    <property type="entry name" value="NADH-UBIQUINONE OXIDOREDUCTASE CHAIN 4"/>
    <property type="match status" value="1"/>
</dbReference>
<dbReference type="GO" id="GO:0016020">
    <property type="term" value="C:membrane"/>
    <property type="evidence" value="ECO:0007669"/>
    <property type="project" value="UniProtKB-SubCell"/>
</dbReference>
<reference evidence="14 15" key="1">
    <citation type="submission" date="2018-10" db="EMBL/GenBank/DDBJ databases">
        <title>Genome sequence of the corn leaf aphid (Rhopalosiphum maidis Fitch).</title>
        <authorList>
            <person name="Chen W."/>
            <person name="Shakir S."/>
            <person name="Bigham M."/>
            <person name="Fei Z."/>
            <person name="Jander G."/>
        </authorList>
    </citation>
    <scope>NUCLEOTIDE SEQUENCE [LARGE SCALE GENOMIC DNA]</scope>
    <source>
        <strain evidence="14 15">BTI</strain>
    </source>
</reference>
<evidence type="ECO:0000256" key="5">
    <source>
        <dbReference type="ARBA" id="ARBA00022989"/>
    </source>
</evidence>
<feature type="transmembrane region" description="Helical" evidence="12">
    <location>
        <begin position="338"/>
        <end position="360"/>
    </location>
</feature>
<dbReference type="InterPro" id="IPR003918">
    <property type="entry name" value="NADH_UbQ_OxRdtase"/>
</dbReference>
<dbReference type="Pfam" id="PF00361">
    <property type="entry name" value="Proton_antipo_M"/>
    <property type="match status" value="1"/>
</dbReference>
<feature type="transmembrane region" description="Helical" evidence="12">
    <location>
        <begin position="221"/>
        <end position="244"/>
    </location>
</feature>
<evidence type="ECO:0000256" key="4">
    <source>
        <dbReference type="ARBA" id="ARBA00022692"/>
    </source>
</evidence>
<dbReference type="GO" id="GO:0042773">
    <property type="term" value="P:ATP synthesis coupled electron transport"/>
    <property type="evidence" value="ECO:0007669"/>
    <property type="project" value="InterPro"/>
</dbReference>
<evidence type="ECO:0000256" key="6">
    <source>
        <dbReference type="ARBA" id="ARBA00023136"/>
    </source>
</evidence>
<dbReference type="Proteomes" id="UP000271533">
    <property type="component" value="Chromosome"/>
</dbReference>
<name>A0A3G2I750_BUCRM</name>
<evidence type="ECO:0000256" key="3">
    <source>
        <dbReference type="ARBA" id="ARBA00019906"/>
    </source>
</evidence>
<dbReference type="OrthoDB" id="9768329at2"/>
<dbReference type="EMBL" id="CP032759">
    <property type="protein sequence ID" value="AYN24878.1"/>
    <property type="molecule type" value="Genomic_DNA"/>
</dbReference>
<feature type="transmembrane region" description="Helical" evidence="12">
    <location>
        <begin position="420"/>
        <end position="440"/>
    </location>
</feature>
<comment type="subcellular location">
    <subcellularLocation>
        <location evidence="1">Endomembrane system</location>
        <topology evidence="1">Multi-pass membrane protein</topology>
    </subcellularLocation>
    <subcellularLocation>
        <location evidence="11">Membrane</location>
        <topology evidence="11">Multi-pass membrane protein</topology>
    </subcellularLocation>
</comment>
<feature type="transmembrane region" description="Helical" evidence="12">
    <location>
        <begin position="174"/>
        <end position="197"/>
    </location>
</feature>
<evidence type="ECO:0000259" key="13">
    <source>
        <dbReference type="Pfam" id="PF00361"/>
    </source>
</evidence>
<dbReference type="RefSeq" id="WP_158361550.1">
    <property type="nucleotide sequence ID" value="NZ_CP032759.1"/>
</dbReference>
<gene>
    <name evidence="14" type="ORF">D8S97_02935</name>
</gene>
<evidence type="ECO:0000256" key="12">
    <source>
        <dbReference type="SAM" id="Phobius"/>
    </source>
</evidence>
<feature type="transmembrane region" description="Helical" evidence="12">
    <location>
        <begin position="140"/>
        <end position="158"/>
    </location>
</feature>
<dbReference type="PRINTS" id="PR01437">
    <property type="entry name" value="NUOXDRDTASE4"/>
</dbReference>